<dbReference type="SUPFAM" id="SSF74653">
    <property type="entry name" value="TolA/TonB C-terminal domain"/>
    <property type="match status" value="1"/>
</dbReference>
<dbReference type="NCBIfam" id="TIGR01352">
    <property type="entry name" value="tonB_Cterm"/>
    <property type="match status" value="1"/>
</dbReference>
<dbReference type="Proteomes" id="UP000580856">
    <property type="component" value="Unassembled WGS sequence"/>
</dbReference>
<gene>
    <name evidence="7" type="ORF">GGQ74_001006</name>
</gene>
<keyword evidence="3" id="KW-1133">Transmembrane helix</keyword>
<dbReference type="Gene3D" id="3.30.1150.10">
    <property type="match status" value="1"/>
</dbReference>
<evidence type="ECO:0000256" key="5">
    <source>
        <dbReference type="SAM" id="MobiDB-lite"/>
    </source>
</evidence>
<comment type="caution">
    <text evidence="7">The sequence shown here is derived from an EMBL/GenBank/DDBJ whole genome shotgun (WGS) entry which is preliminary data.</text>
</comment>
<keyword evidence="8" id="KW-1185">Reference proteome</keyword>
<dbReference type="AlphaFoldDB" id="A0A846QF19"/>
<evidence type="ECO:0000256" key="3">
    <source>
        <dbReference type="ARBA" id="ARBA00022989"/>
    </source>
</evidence>
<protein>
    <submittedName>
        <fullName evidence="7">Colicin import membrane protein</fullName>
    </submittedName>
</protein>
<dbReference type="InterPro" id="IPR037682">
    <property type="entry name" value="TonB_C"/>
</dbReference>
<feature type="domain" description="TonB C-terminal" evidence="6">
    <location>
        <begin position="195"/>
        <end position="281"/>
    </location>
</feature>
<feature type="compositionally biased region" description="Pro residues" evidence="5">
    <location>
        <begin position="56"/>
        <end position="92"/>
    </location>
</feature>
<reference evidence="7 8" key="1">
    <citation type="submission" date="2020-03" db="EMBL/GenBank/DDBJ databases">
        <title>Genomic Encyclopedia of Type Strains, Phase IV (KMG-IV): sequencing the most valuable type-strain genomes for metagenomic binning, comparative biology and taxonomic classification.</title>
        <authorList>
            <person name="Goeker M."/>
        </authorList>
    </citation>
    <scope>NUCLEOTIDE SEQUENCE [LARGE SCALE GENOMIC DNA]</scope>
    <source>
        <strain evidence="7 8">DSM 24233</strain>
    </source>
</reference>
<dbReference type="GO" id="GO:0055085">
    <property type="term" value="P:transmembrane transport"/>
    <property type="evidence" value="ECO:0007669"/>
    <property type="project" value="InterPro"/>
</dbReference>
<dbReference type="GO" id="GO:0016020">
    <property type="term" value="C:membrane"/>
    <property type="evidence" value="ECO:0007669"/>
    <property type="project" value="UniProtKB-SubCell"/>
</dbReference>
<feature type="region of interest" description="Disordered" evidence="5">
    <location>
        <begin position="54"/>
        <end position="132"/>
    </location>
</feature>
<dbReference type="RefSeq" id="WP_167940427.1">
    <property type="nucleotide sequence ID" value="NZ_JAATJA010000001.1"/>
</dbReference>
<name>A0A846QF19_9BACT</name>
<proteinExistence type="predicted"/>
<evidence type="ECO:0000256" key="1">
    <source>
        <dbReference type="ARBA" id="ARBA00004167"/>
    </source>
</evidence>
<dbReference type="EMBL" id="JAATJA010000001">
    <property type="protein sequence ID" value="NJB67366.1"/>
    <property type="molecule type" value="Genomic_DNA"/>
</dbReference>
<dbReference type="InterPro" id="IPR006260">
    <property type="entry name" value="TonB/TolA_C"/>
</dbReference>
<evidence type="ECO:0000313" key="8">
    <source>
        <dbReference type="Proteomes" id="UP000580856"/>
    </source>
</evidence>
<sequence length="281" mass="30303">MRAISWFLSFLLHATVVVAGLFLAVPTPMNVRLDVPVYQVDLVQLVPLKGVAVPRPAAPKSPTPPPAKPLPAAKPAPAPAPAPEAAPMPEPKPLAKAIAPKAQEKPQPKAEANATAKPQKKPAQEKPQKTKQQLLAEALKQAQRDVKWKERQERKVMSDALADLRRQVAKEDAKAETEGAGGESTEGVVAGLEEIYAAQVKALIQENWRYPSIPVDAALAATVFLRVGPDGSITEMQLLGTSGRSDYDASVMRAVEETRQLPPPPGNLTQLRINFNLQDMQ</sequence>
<evidence type="ECO:0000256" key="2">
    <source>
        <dbReference type="ARBA" id="ARBA00022692"/>
    </source>
</evidence>
<dbReference type="Pfam" id="PF13103">
    <property type="entry name" value="TonB_2"/>
    <property type="match status" value="1"/>
</dbReference>
<organism evidence="7 8">
    <name type="scientific">Desulfobaculum xiamenense</name>
    <dbReference type="NCBI Taxonomy" id="995050"/>
    <lineage>
        <taxon>Bacteria</taxon>
        <taxon>Pseudomonadati</taxon>
        <taxon>Thermodesulfobacteriota</taxon>
        <taxon>Desulfovibrionia</taxon>
        <taxon>Desulfovibrionales</taxon>
        <taxon>Desulfovibrionaceae</taxon>
        <taxon>Desulfobaculum</taxon>
    </lineage>
</organism>
<evidence type="ECO:0000313" key="7">
    <source>
        <dbReference type="EMBL" id="NJB67366.1"/>
    </source>
</evidence>
<accession>A0A846QF19</accession>
<keyword evidence="4" id="KW-0472">Membrane</keyword>
<evidence type="ECO:0000259" key="6">
    <source>
        <dbReference type="PROSITE" id="PS52015"/>
    </source>
</evidence>
<comment type="subcellular location">
    <subcellularLocation>
        <location evidence="1">Membrane</location>
        <topology evidence="1">Single-pass membrane protein</topology>
    </subcellularLocation>
</comment>
<dbReference type="PROSITE" id="PS52015">
    <property type="entry name" value="TONB_CTD"/>
    <property type="match status" value="1"/>
</dbReference>
<keyword evidence="2" id="KW-0812">Transmembrane</keyword>
<evidence type="ECO:0000256" key="4">
    <source>
        <dbReference type="ARBA" id="ARBA00023136"/>
    </source>
</evidence>